<accession>A0A1N6ESJ1</accession>
<feature type="chain" id="PRO_5013223984" evidence="1">
    <location>
        <begin position="21"/>
        <end position="157"/>
    </location>
</feature>
<evidence type="ECO:0000313" key="3">
    <source>
        <dbReference type="EMBL" id="SIN85995.1"/>
    </source>
</evidence>
<dbReference type="Gene3D" id="3.40.1420.30">
    <property type="match status" value="1"/>
</dbReference>
<organism evidence="3 4">
    <name type="scientific">Epilithonimonas zeae</name>
    <dbReference type="NCBI Taxonomy" id="1416779"/>
    <lineage>
        <taxon>Bacteria</taxon>
        <taxon>Pseudomonadati</taxon>
        <taxon>Bacteroidota</taxon>
        <taxon>Flavobacteriia</taxon>
        <taxon>Flavobacteriales</taxon>
        <taxon>Weeksellaceae</taxon>
        <taxon>Chryseobacterium group</taxon>
        <taxon>Epilithonimonas</taxon>
    </lineage>
</organism>
<dbReference type="Pfam" id="PF11396">
    <property type="entry name" value="PepSY_like"/>
    <property type="match status" value="1"/>
</dbReference>
<dbReference type="Proteomes" id="UP000185207">
    <property type="component" value="Unassembled WGS sequence"/>
</dbReference>
<feature type="domain" description="Putative beta-lactamase-inhibitor-like PepSY-like" evidence="2">
    <location>
        <begin position="74"/>
        <end position="154"/>
    </location>
</feature>
<feature type="signal peptide" evidence="1">
    <location>
        <begin position="1"/>
        <end position="20"/>
    </location>
</feature>
<name>A0A1N6ESJ1_9FLAO</name>
<dbReference type="OrthoDB" id="710080at2"/>
<reference evidence="4" key="1">
    <citation type="submission" date="2016-11" db="EMBL/GenBank/DDBJ databases">
        <authorList>
            <person name="Varghese N."/>
            <person name="Submissions S."/>
        </authorList>
    </citation>
    <scope>NUCLEOTIDE SEQUENCE [LARGE SCALE GENOMIC DNA]</scope>
    <source>
        <strain evidence="4">DSM 27623</strain>
    </source>
</reference>
<evidence type="ECO:0000259" key="2">
    <source>
        <dbReference type="Pfam" id="PF11396"/>
    </source>
</evidence>
<dbReference type="STRING" id="1416779.SAMN05444409_0825"/>
<keyword evidence="1" id="KW-0732">Signal</keyword>
<dbReference type="SUPFAM" id="SSF160574">
    <property type="entry name" value="BT0923-like"/>
    <property type="match status" value="1"/>
</dbReference>
<protein>
    <submittedName>
        <fullName evidence="3">Putative beta-lactamase-inhibitor-like, PepSY-like</fullName>
    </submittedName>
</protein>
<dbReference type="AlphaFoldDB" id="A0A1N6ESJ1"/>
<keyword evidence="4" id="KW-1185">Reference proteome</keyword>
<evidence type="ECO:0000256" key="1">
    <source>
        <dbReference type="SAM" id="SignalP"/>
    </source>
</evidence>
<gene>
    <name evidence="3" type="ORF">SAMN05444409_0825</name>
</gene>
<dbReference type="EMBL" id="FSRK01000001">
    <property type="protein sequence ID" value="SIN85995.1"/>
    <property type="molecule type" value="Genomic_DNA"/>
</dbReference>
<evidence type="ECO:0000313" key="4">
    <source>
        <dbReference type="Proteomes" id="UP000185207"/>
    </source>
</evidence>
<proteinExistence type="predicted"/>
<sequence length="157" mass="17646">MKLNKLSLAMLFVGTLLLQATGKIDLKINSEISNLTNLSAFYQQMPANVKSFLAKYYPKATVIKYEAKTTLVGKKYEVKLNNGAEIDFDKNGNWEEISDKKGVPNVLIPAKIKSYLNQHYKGAAVESIDKDGNKIKIDLLNDIDLEFDKNGNFLRVD</sequence>
<dbReference type="RefSeq" id="WP_074233602.1">
    <property type="nucleotide sequence ID" value="NZ_FSRK01000001.1"/>
</dbReference>
<dbReference type="InterPro" id="IPR021533">
    <property type="entry name" value="PepSY-like"/>
</dbReference>